<accession>A0A4U7L0C6</accession>
<proteinExistence type="predicted"/>
<protein>
    <submittedName>
        <fullName evidence="2">Uncharacterized protein</fullName>
    </submittedName>
</protein>
<comment type="caution">
    <text evidence="2">The sequence shown here is derived from an EMBL/GenBank/DDBJ whole genome shotgun (WGS) entry which is preliminary data.</text>
</comment>
<gene>
    <name evidence="2" type="ORF">EX895_000258</name>
</gene>
<dbReference type="Proteomes" id="UP000306050">
    <property type="component" value="Chromosome SGRAM_1"/>
</dbReference>
<dbReference type="AlphaFoldDB" id="A0A4U7L0C6"/>
<dbReference type="EMBL" id="SRRM01000002">
    <property type="protein sequence ID" value="TKY90260.1"/>
    <property type="molecule type" value="Genomic_DNA"/>
</dbReference>
<feature type="region of interest" description="Disordered" evidence="1">
    <location>
        <begin position="125"/>
        <end position="149"/>
    </location>
</feature>
<dbReference type="GeneID" id="40723153"/>
<feature type="compositionally biased region" description="Low complexity" evidence="1">
    <location>
        <begin position="14"/>
        <end position="41"/>
    </location>
</feature>
<evidence type="ECO:0000313" key="3">
    <source>
        <dbReference type="Proteomes" id="UP000306050"/>
    </source>
</evidence>
<keyword evidence="3" id="KW-1185">Reference proteome</keyword>
<organism evidence="2 3">
    <name type="scientific">Sporisorium graminicola</name>
    <dbReference type="NCBI Taxonomy" id="280036"/>
    <lineage>
        <taxon>Eukaryota</taxon>
        <taxon>Fungi</taxon>
        <taxon>Dikarya</taxon>
        <taxon>Basidiomycota</taxon>
        <taxon>Ustilaginomycotina</taxon>
        <taxon>Ustilaginomycetes</taxon>
        <taxon>Ustilaginales</taxon>
        <taxon>Ustilaginaceae</taxon>
        <taxon>Sporisorium</taxon>
    </lineage>
</organism>
<dbReference type="OrthoDB" id="2553711at2759"/>
<reference evidence="2 3" key="1">
    <citation type="submission" date="2019-05" db="EMBL/GenBank/DDBJ databases">
        <title>Sporisorium graminicola CBS 10092 draft sequencing and annotation.</title>
        <authorList>
            <person name="Solano-Gonzalez S."/>
            <person name="Caddick M.X."/>
            <person name="Darby A."/>
        </authorList>
    </citation>
    <scope>NUCLEOTIDE SEQUENCE [LARGE SCALE GENOMIC DNA]</scope>
    <source>
        <strain evidence="2 3">CBS 10092</strain>
    </source>
</reference>
<sequence length="569" mass="60483">MKLQTAPRVESKQLQGAQTAAAATVTSSPSTSTLPRSGSRSPIKSSLLLFPTTKQESADKGQRNDTVSAPTCKFVALPDTPGSALAQRKRVLSSSEIDANLLASLKVVAQKANLKVVDLLDDERQQQPDAVETTSAPAREDKAAVHARSRREVSEELEAWAGDVSVDLMALDLAAGSPVSDVSMLRSPVLRDGVYLDTPPSVLAAATREKSTLTASQLDDNLAEDAIKDDEEEEGAQVDEDGTDISCASPSLRAAAAMRFPRRPTDVAKGSSDQTVETPMRRQGYRNVPSIPSTPFPSAASAYAISPSKSARAYPPSVAMSAKTRSRLKKALRESLGLEAHFASIKLAPHNDDDNAAGSAIRSKEAGAEQKPDQTLAGPTAVKDSGVRKSISAMLLTEDDRYLDELVSAVARIGLEDLAPDQSAHSNETVAHSEPTSPVVTVEAVTPPPEAHPSGSELQTQLSAALSELAVVRSQLQHSQTHTSELEAQLAMQTASVARTQRTQALLETDLGTLKGEMAGVEWGIAKSGWANARVEALAELEDVRVQKDVMLVLGAQMGVWQRMIRARV</sequence>
<dbReference type="RefSeq" id="XP_029742245.1">
    <property type="nucleotide sequence ID" value="XM_029880859.1"/>
</dbReference>
<name>A0A4U7L0C6_9BASI</name>
<dbReference type="KEGG" id="sgra:EX895_000258"/>
<feature type="compositionally biased region" description="Basic and acidic residues" evidence="1">
    <location>
        <begin position="138"/>
        <end position="149"/>
    </location>
</feature>
<feature type="region of interest" description="Disordered" evidence="1">
    <location>
        <begin position="1"/>
        <end position="66"/>
    </location>
</feature>
<feature type="region of interest" description="Disordered" evidence="1">
    <location>
        <begin position="260"/>
        <end position="293"/>
    </location>
</feature>
<evidence type="ECO:0000256" key="1">
    <source>
        <dbReference type="SAM" id="MobiDB-lite"/>
    </source>
</evidence>
<evidence type="ECO:0000313" key="2">
    <source>
        <dbReference type="EMBL" id="TKY90260.1"/>
    </source>
</evidence>